<reference evidence="1" key="1">
    <citation type="submission" date="2023-05" db="EMBL/GenBank/DDBJ databases">
        <authorList>
            <consortium name="ELIXIR-Norway"/>
        </authorList>
    </citation>
    <scope>NUCLEOTIDE SEQUENCE</scope>
</reference>
<dbReference type="EMBL" id="OX596107">
    <property type="protein sequence ID" value="CAN0202493.1"/>
    <property type="molecule type" value="Genomic_DNA"/>
</dbReference>
<organism evidence="1 2">
    <name type="scientific">Rangifer tarandus platyrhynchus</name>
    <name type="common">Svalbard reindeer</name>
    <dbReference type="NCBI Taxonomy" id="3082113"/>
    <lineage>
        <taxon>Eukaryota</taxon>
        <taxon>Metazoa</taxon>
        <taxon>Chordata</taxon>
        <taxon>Craniata</taxon>
        <taxon>Vertebrata</taxon>
        <taxon>Euteleostomi</taxon>
        <taxon>Mammalia</taxon>
        <taxon>Eutheria</taxon>
        <taxon>Laurasiatheria</taxon>
        <taxon>Artiodactyla</taxon>
        <taxon>Ruminantia</taxon>
        <taxon>Pecora</taxon>
        <taxon>Cervidae</taxon>
        <taxon>Odocoileinae</taxon>
        <taxon>Rangifer</taxon>
    </lineage>
</organism>
<evidence type="ECO:0000313" key="2">
    <source>
        <dbReference type="Proteomes" id="UP001162501"/>
    </source>
</evidence>
<proteinExistence type="predicted"/>
<evidence type="ECO:0000313" key="1">
    <source>
        <dbReference type="EMBL" id="CAN0202493.1"/>
    </source>
</evidence>
<protein>
    <submittedName>
        <fullName evidence="1">Uncharacterized protein</fullName>
    </submittedName>
</protein>
<sequence length="212" mass="22376">MTFPVTPPPSLCPTMCSSGTLPLNSKYVGLCLLVADALLTQGSSLPYSPSKELGPGLIYISDPAPVYHHEGRAHSFAPGAPRVAPGLRLRHTPFRPLSSPTVGASHPEDEHASTAGLTTEKSFPCERARDEANRNRGRPTPPKPSAALLAAPRLTLYGGGGTNQRATSPFRFEVPDARLTPRAPSALIGCVRRRIASVCSHTNTHTAGTPST</sequence>
<gene>
    <name evidence="1" type="ORF">MRATA1EN22A_LOCUS13590</name>
</gene>
<name>A0AC59Z3H8_RANTA</name>
<dbReference type="Proteomes" id="UP001162501">
    <property type="component" value="Chromosome 23"/>
</dbReference>
<reference evidence="1" key="2">
    <citation type="submission" date="2025-03" db="EMBL/GenBank/DDBJ databases">
        <authorList>
            <consortium name="ELIXIR-Norway"/>
            <consortium name="Elixir Norway"/>
        </authorList>
    </citation>
    <scope>NUCLEOTIDE SEQUENCE</scope>
</reference>
<accession>A0AC59Z3H8</accession>